<comment type="caution">
    <text evidence="1">The sequence shown here is derived from an EMBL/GenBank/DDBJ whole genome shotgun (WGS) entry which is preliminary data.</text>
</comment>
<evidence type="ECO:0000313" key="1">
    <source>
        <dbReference type="EMBL" id="MBB5286995.1"/>
    </source>
</evidence>
<evidence type="ECO:0000313" key="2">
    <source>
        <dbReference type="Proteomes" id="UP000557307"/>
    </source>
</evidence>
<accession>A0A840TVQ9</accession>
<proteinExistence type="predicted"/>
<name>A0A840TVQ9_9BACT</name>
<dbReference type="EMBL" id="JACHGF010000013">
    <property type="protein sequence ID" value="MBB5286995.1"/>
    <property type="molecule type" value="Genomic_DNA"/>
</dbReference>
<dbReference type="Gene3D" id="3.20.20.140">
    <property type="entry name" value="Metal-dependent hydrolases"/>
    <property type="match status" value="1"/>
</dbReference>
<dbReference type="RefSeq" id="WP_184178657.1">
    <property type="nucleotide sequence ID" value="NZ_JACHGF010000013.1"/>
</dbReference>
<organism evidence="1 2">
    <name type="scientific">Rhabdobacter roseus</name>
    <dbReference type="NCBI Taxonomy" id="1655419"/>
    <lineage>
        <taxon>Bacteria</taxon>
        <taxon>Pseudomonadati</taxon>
        <taxon>Bacteroidota</taxon>
        <taxon>Cytophagia</taxon>
        <taxon>Cytophagales</taxon>
        <taxon>Cytophagaceae</taxon>
        <taxon>Rhabdobacter</taxon>
    </lineage>
</organism>
<keyword evidence="2" id="KW-1185">Reference proteome</keyword>
<dbReference type="Proteomes" id="UP000557307">
    <property type="component" value="Unassembled WGS sequence"/>
</dbReference>
<reference evidence="1 2" key="1">
    <citation type="submission" date="2020-08" db="EMBL/GenBank/DDBJ databases">
        <title>Genomic Encyclopedia of Type Strains, Phase IV (KMG-IV): sequencing the most valuable type-strain genomes for metagenomic binning, comparative biology and taxonomic classification.</title>
        <authorList>
            <person name="Goeker M."/>
        </authorList>
    </citation>
    <scope>NUCLEOTIDE SEQUENCE [LARGE SCALE GENOMIC DNA]</scope>
    <source>
        <strain evidence="1 2">DSM 105074</strain>
    </source>
</reference>
<dbReference type="AlphaFoldDB" id="A0A840TVQ9"/>
<protein>
    <submittedName>
        <fullName evidence="1">Uncharacterized protein</fullName>
    </submittedName>
</protein>
<gene>
    <name evidence="1" type="ORF">HNQ92_005157</name>
</gene>
<sequence length="183" mass="20733">MKTLLLFGVATLILMLVVSQYFFCPRFEFEARSPFAGPVLYNPYQSIDSTNWVKCNFHAHAKAWRGVPNGKGNASDIHRAYGSLNYGIHCVSNYQQIDTTNSADAGFIPAYEHGYNPAKTHQLVLGGNRVLWLDYLFPQTTENKQNVLNRLQDSQPVIILNHPKIRDGYTEGDLQRLTGYDCM</sequence>